<dbReference type="EMBL" id="CP077107">
    <property type="protein sequence ID" value="QXO93520.1"/>
    <property type="molecule type" value="Genomic_DNA"/>
</dbReference>
<dbReference type="PANTHER" id="PTHR43179:SF12">
    <property type="entry name" value="GALACTOFURANOSYLTRANSFERASE GLFT2"/>
    <property type="match status" value="1"/>
</dbReference>
<evidence type="ECO:0000256" key="3">
    <source>
        <dbReference type="ARBA" id="ARBA00022679"/>
    </source>
</evidence>
<protein>
    <submittedName>
        <fullName evidence="5">Glycosyltransferase family 2 protein</fullName>
    </submittedName>
</protein>
<dbReference type="PANTHER" id="PTHR43179">
    <property type="entry name" value="RHAMNOSYLTRANSFERASE WBBL"/>
    <property type="match status" value="1"/>
</dbReference>
<keyword evidence="3" id="KW-0808">Transferase</keyword>
<name>A0A8F5ZDP1_METHU</name>
<comment type="similarity">
    <text evidence="1">Belongs to the glycosyltransferase 2 family.</text>
</comment>
<dbReference type="CDD" id="cd04186">
    <property type="entry name" value="GT_2_like_c"/>
    <property type="match status" value="1"/>
</dbReference>
<reference evidence="5 6" key="1">
    <citation type="submission" date="2021-06" db="EMBL/GenBank/DDBJ databases">
        <title>Complete genome sequence of the secondary alcohol utilizing methanogen Methanospirillum hungatei strain GP1.</title>
        <authorList>
            <person name="Day L.A."/>
            <person name="Costa K.C."/>
        </authorList>
    </citation>
    <scope>NUCLEOTIDE SEQUENCE [LARGE SCALE GENOMIC DNA]</scope>
    <source>
        <strain evidence="5 6">GP1</strain>
    </source>
</reference>
<evidence type="ECO:0000256" key="1">
    <source>
        <dbReference type="ARBA" id="ARBA00006739"/>
    </source>
</evidence>
<dbReference type="Proteomes" id="UP000694228">
    <property type="component" value="Chromosome"/>
</dbReference>
<dbReference type="Pfam" id="PF00535">
    <property type="entry name" value="Glycos_transf_2"/>
    <property type="match status" value="1"/>
</dbReference>
<dbReference type="AlphaFoldDB" id="A0A8F5ZDP1"/>
<accession>A0A8F5ZDP1</accession>
<evidence type="ECO:0000259" key="4">
    <source>
        <dbReference type="Pfam" id="PF00535"/>
    </source>
</evidence>
<keyword evidence="2" id="KW-0328">Glycosyltransferase</keyword>
<dbReference type="InterPro" id="IPR001173">
    <property type="entry name" value="Glyco_trans_2-like"/>
</dbReference>
<evidence type="ECO:0000313" key="6">
    <source>
        <dbReference type="Proteomes" id="UP000694228"/>
    </source>
</evidence>
<evidence type="ECO:0000256" key="2">
    <source>
        <dbReference type="ARBA" id="ARBA00022676"/>
    </source>
</evidence>
<proteinExistence type="inferred from homology"/>
<gene>
    <name evidence="5" type="ORF">KSK55_08995</name>
</gene>
<feature type="domain" description="Glycosyltransferase 2-like" evidence="4">
    <location>
        <begin position="19"/>
        <end position="141"/>
    </location>
</feature>
<organism evidence="5 6">
    <name type="scientific">Methanospirillum hungatei</name>
    <dbReference type="NCBI Taxonomy" id="2203"/>
    <lineage>
        <taxon>Archaea</taxon>
        <taxon>Methanobacteriati</taxon>
        <taxon>Methanobacteriota</taxon>
        <taxon>Stenosarchaea group</taxon>
        <taxon>Methanomicrobia</taxon>
        <taxon>Methanomicrobiales</taxon>
        <taxon>Methanospirillaceae</taxon>
        <taxon>Methanospirillum</taxon>
    </lineage>
</organism>
<dbReference type="OrthoDB" id="46222at2157"/>
<evidence type="ECO:0000313" key="5">
    <source>
        <dbReference type="EMBL" id="QXO93520.1"/>
    </source>
</evidence>
<sequence length="178" mass="19855">MIQKIDMNKLKINSFPLVSIVIPNYNGLQYLERCLNSVQNQSYTNTETIFVDNGSVDESCDYVAKNFPWVLIIKNSKNLGFSGGVNTGIRASKGEYIFTLNTDTELDPDCLLHLVHELELFPNVGLCGPKVLFFDGKINSTGLNKILTKCKAISRDLVLFTKMFDGVNPSSRILLSPN</sequence>
<dbReference type="GO" id="GO:0016757">
    <property type="term" value="F:glycosyltransferase activity"/>
    <property type="evidence" value="ECO:0007669"/>
    <property type="project" value="UniProtKB-KW"/>
</dbReference>